<dbReference type="RefSeq" id="WP_113891875.1">
    <property type="nucleotide sequence ID" value="NZ_QNRK01000035.1"/>
</dbReference>
<evidence type="ECO:0000313" key="2">
    <source>
        <dbReference type="Proteomes" id="UP000253529"/>
    </source>
</evidence>
<accession>A0A366ES39</accession>
<dbReference type="AlphaFoldDB" id="A0A366ES39"/>
<proteinExistence type="predicted"/>
<name>A0A366ES39_9HYPH</name>
<dbReference type="OrthoDB" id="8446074at2"/>
<evidence type="ECO:0008006" key="3">
    <source>
        <dbReference type="Google" id="ProtNLM"/>
    </source>
</evidence>
<reference evidence="1 2" key="1">
    <citation type="submission" date="2018-06" db="EMBL/GenBank/DDBJ databases">
        <title>Genomic Encyclopedia of Type Strains, Phase IV (KMG-IV): sequencing the most valuable type-strain genomes for metagenomic binning, comparative biology and taxonomic classification.</title>
        <authorList>
            <person name="Goeker M."/>
        </authorList>
    </citation>
    <scope>NUCLEOTIDE SEQUENCE [LARGE SCALE GENOMIC DNA]</scope>
    <source>
        <strain evidence="1 2">DSM 24875</strain>
    </source>
</reference>
<comment type="caution">
    <text evidence="1">The sequence shown here is derived from an EMBL/GenBank/DDBJ whole genome shotgun (WGS) entry which is preliminary data.</text>
</comment>
<organism evidence="1 2">
    <name type="scientific">Roseiarcus fermentans</name>
    <dbReference type="NCBI Taxonomy" id="1473586"/>
    <lineage>
        <taxon>Bacteria</taxon>
        <taxon>Pseudomonadati</taxon>
        <taxon>Pseudomonadota</taxon>
        <taxon>Alphaproteobacteria</taxon>
        <taxon>Hyphomicrobiales</taxon>
        <taxon>Roseiarcaceae</taxon>
        <taxon>Roseiarcus</taxon>
    </lineage>
</organism>
<gene>
    <name evidence="1" type="ORF">DFR50_13513</name>
</gene>
<evidence type="ECO:0000313" key="1">
    <source>
        <dbReference type="EMBL" id="RBP05223.1"/>
    </source>
</evidence>
<protein>
    <recommendedName>
        <fullName evidence="3">MinD-like ATPase involved in chromosome partitioning or flagellar assembly</fullName>
    </recommendedName>
</protein>
<keyword evidence="2" id="KW-1185">Reference proteome</keyword>
<dbReference type="EMBL" id="QNRK01000035">
    <property type="protein sequence ID" value="RBP05223.1"/>
    <property type="molecule type" value="Genomic_DNA"/>
</dbReference>
<sequence>MNIHAIEEIKDAAQERLPVLAVRFGRGRTGGTTVLDFLIQRARRAERVVGIADGDTHNATLAHLYPPGEPGGAIQPRGSDVGDVAEWVTEVTSQMAAEQQSMVLDMGGGDKVLSEHAKDLNLREFCEAAGVQPLAIYSMGPTMEDFDHVMRIYEKGYFRSDRSVMVLNESLVPAGKAPGGMFDFVYAQPRFEELAESARTVTMPRLACMKAMRDEGLTFYEAAEGKRGKSGRPMSLGHQFMVKTWINRMEENLSEVKDWLP</sequence>
<dbReference type="Proteomes" id="UP000253529">
    <property type="component" value="Unassembled WGS sequence"/>
</dbReference>